<reference evidence="2 3" key="1">
    <citation type="submission" date="2016-10" db="EMBL/GenBank/DDBJ databases">
        <authorList>
            <person name="de Groot N.N."/>
        </authorList>
    </citation>
    <scope>NUCLEOTIDE SEQUENCE [LARGE SCALE GENOMIC DNA]</scope>
    <source>
        <strain evidence="2 3">DSM 15345</strain>
    </source>
</reference>
<sequence length="203" mass="22132">MKLIHSPTSPYVRKVVVALHETGLADRVTLAPVQTTPMASHPDAVAANPLGKVPALERPDGPTLFDSRVITRYVDSLHDGRKLYPEGPAQWSTLTLEALGDGVLDAGVSATYEWRLRPDEMQYAPWIAAQRAKIARALDALEAQWLAHLAGPLDAGAISVACALGYLDFRFGDMGWRDGRPQLAAWHATFAERESWKATVPPS</sequence>
<dbReference type="InterPro" id="IPR004045">
    <property type="entry name" value="Glutathione_S-Trfase_N"/>
</dbReference>
<dbReference type="AlphaFoldDB" id="A0A1H4FN84"/>
<dbReference type="InterPro" id="IPR036282">
    <property type="entry name" value="Glutathione-S-Trfase_C_sf"/>
</dbReference>
<dbReference type="SUPFAM" id="SSF52833">
    <property type="entry name" value="Thioredoxin-like"/>
    <property type="match status" value="1"/>
</dbReference>
<evidence type="ECO:0000259" key="1">
    <source>
        <dbReference type="PROSITE" id="PS50404"/>
    </source>
</evidence>
<dbReference type="CDD" id="cd03049">
    <property type="entry name" value="GST_N_3"/>
    <property type="match status" value="1"/>
</dbReference>
<dbReference type="PANTHER" id="PTHR43968:SF6">
    <property type="entry name" value="GLUTATHIONE S-TRANSFERASE OMEGA"/>
    <property type="match status" value="1"/>
</dbReference>
<dbReference type="SUPFAM" id="SSF47616">
    <property type="entry name" value="GST C-terminal domain-like"/>
    <property type="match status" value="1"/>
</dbReference>
<dbReference type="GO" id="GO:0016740">
    <property type="term" value="F:transferase activity"/>
    <property type="evidence" value="ECO:0007669"/>
    <property type="project" value="UniProtKB-KW"/>
</dbReference>
<protein>
    <submittedName>
        <fullName evidence="2">Glutathione S-transferase</fullName>
    </submittedName>
</protein>
<dbReference type="Pfam" id="PF13409">
    <property type="entry name" value="GST_N_2"/>
    <property type="match status" value="1"/>
</dbReference>
<dbReference type="CDD" id="cd03205">
    <property type="entry name" value="GST_C_6"/>
    <property type="match status" value="1"/>
</dbReference>
<dbReference type="Proteomes" id="UP000198703">
    <property type="component" value="Unassembled WGS sequence"/>
</dbReference>
<dbReference type="Gene3D" id="1.20.1050.10">
    <property type="match status" value="1"/>
</dbReference>
<evidence type="ECO:0000313" key="3">
    <source>
        <dbReference type="Proteomes" id="UP000198703"/>
    </source>
</evidence>
<gene>
    <name evidence="2" type="ORF">SAMN05444370_1253</name>
</gene>
<dbReference type="InterPro" id="IPR050983">
    <property type="entry name" value="GST_Omega/HSP26"/>
</dbReference>
<accession>A0A1H4FN84</accession>
<proteinExistence type="predicted"/>
<dbReference type="RefSeq" id="WP_093256107.1">
    <property type="nucleotide sequence ID" value="NZ_FNQM01000025.1"/>
</dbReference>
<dbReference type="EMBL" id="FNQM01000025">
    <property type="protein sequence ID" value="SEA98270.1"/>
    <property type="molecule type" value="Genomic_DNA"/>
</dbReference>
<dbReference type="GO" id="GO:0005737">
    <property type="term" value="C:cytoplasm"/>
    <property type="evidence" value="ECO:0007669"/>
    <property type="project" value="TreeGrafter"/>
</dbReference>
<dbReference type="STRING" id="89524.SAMN05444370_1253"/>
<dbReference type="InterPro" id="IPR036249">
    <property type="entry name" value="Thioredoxin-like_sf"/>
</dbReference>
<dbReference type="PROSITE" id="PS50404">
    <property type="entry name" value="GST_NTER"/>
    <property type="match status" value="1"/>
</dbReference>
<name>A0A1H4FN84_9RHOB</name>
<dbReference type="OrthoDB" id="9795329at2"/>
<dbReference type="Pfam" id="PF13410">
    <property type="entry name" value="GST_C_2"/>
    <property type="match status" value="1"/>
</dbReference>
<dbReference type="Gene3D" id="3.40.30.10">
    <property type="entry name" value="Glutaredoxin"/>
    <property type="match status" value="1"/>
</dbReference>
<feature type="domain" description="GST N-terminal" evidence="1">
    <location>
        <begin position="1"/>
        <end position="82"/>
    </location>
</feature>
<evidence type="ECO:0000313" key="2">
    <source>
        <dbReference type="EMBL" id="SEA98270.1"/>
    </source>
</evidence>
<organism evidence="2 3">
    <name type="scientific">Rubrimonas cliftonensis</name>
    <dbReference type="NCBI Taxonomy" id="89524"/>
    <lineage>
        <taxon>Bacteria</taxon>
        <taxon>Pseudomonadati</taxon>
        <taxon>Pseudomonadota</taxon>
        <taxon>Alphaproteobacteria</taxon>
        <taxon>Rhodobacterales</taxon>
        <taxon>Paracoccaceae</taxon>
        <taxon>Rubrimonas</taxon>
    </lineage>
</organism>
<keyword evidence="2" id="KW-0808">Transferase</keyword>
<keyword evidence="3" id="KW-1185">Reference proteome</keyword>
<dbReference type="PANTHER" id="PTHR43968">
    <property type="match status" value="1"/>
</dbReference>